<dbReference type="Proteomes" id="UP001066276">
    <property type="component" value="Chromosome 7"/>
</dbReference>
<name>A0AAV7PA76_PLEWA</name>
<evidence type="ECO:0000256" key="1">
    <source>
        <dbReference type="SAM" id="MobiDB-lite"/>
    </source>
</evidence>
<dbReference type="EMBL" id="JANPWB010000011">
    <property type="protein sequence ID" value="KAJ1123468.1"/>
    <property type="molecule type" value="Genomic_DNA"/>
</dbReference>
<dbReference type="AlphaFoldDB" id="A0AAV7PA76"/>
<evidence type="ECO:0000313" key="3">
    <source>
        <dbReference type="Proteomes" id="UP001066276"/>
    </source>
</evidence>
<gene>
    <name evidence="2" type="ORF">NDU88_001937</name>
</gene>
<protein>
    <submittedName>
        <fullName evidence="2">Uncharacterized protein</fullName>
    </submittedName>
</protein>
<accession>A0AAV7PA76</accession>
<sequence>MCLDGESRGRKGGLHGGTGWASQKNVACKLKWVYSATQQVRFEGQSVPESSHLGKSQVGTTKDTAKTREPSLSLIFKSITQLQAVVRIEYWHTHLAAKRLQAAIKKVNKTCSDIGEQISVLEEISELLESEMGLIKAQEVSQEYRLTDVMLKLKEFENQQ</sequence>
<comment type="caution">
    <text evidence="2">The sequence shown here is derived from an EMBL/GenBank/DDBJ whole genome shotgun (WGS) entry which is preliminary data.</text>
</comment>
<proteinExistence type="predicted"/>
<reference evidence="2" key="1">
    <citation type="journal article" date="2022" name="bioRxiv">
        <title>Sequencing and chromosome-scale assembly of the giantPleurodeles waltlgenome.</title>
        <authorList>
            <person name="Brown T."/>
            <person name="Elewa A."/>
            <person name="Iarovenko S."/>
            <person name="Subramanian E."/>
            <person name="Araus A.J."/>
            <person name="Petzold A."/>
            <person name="Susuki M."/>
            <person name="Suzuki K.-i.T."/>
            <person name="Hayashi T."/>
            <person name="Toyoda A."/>
            <person name="Oliveira C."/>
            <person name="Osipova E."/>
            <person name="Leigh N.D."/>
            <person name="Simon A."/>
            <person name="Yun M.H."/>
        </authorList>
    </citation>
    <scope>NUCLEOTIDE SEQUENCE</scope>
    <source>
        <strain evidence="2">20211129_DDA</strain>
        <tissue evidence="2">Liver</tissue>
    </source>
</reference>
<feature type="region of interest" description="Disordered" evidence="1">
    <location>
        <begin position="45"/>
        <end position="65"/>
    </location>
</feature>
<organism evidence="2 3">
    <name type="scientific">Pleurodeles waltl</name>
    <name type="common">Iberian ribbed newt</name>
    <dbReference type="NCBI Taxonomy" id="8319"/>
    <lineage>
        <taxon>Eukaryota</taxon>
        <taxon>Metazoa</taxon>
        <taxon>Chordata</taxon>
        <taxon>Craniata</taxon>
        <taxon>Vertebrata</taxon>
        <taxon>Euteleostomi</taxon>
        <taxon>Amphibia</taxon>
        <taxon>Batrachia</taxon>
        <taxon>Caudata</taxon>
        <taxon>Salamandroidea</taxon>
        <taxon>Salamandridae</taxon>
        <taxon>Pleurodelinae</taxon>
        <taxon>Pleurodeles</taxon>
    </lineage>
</organism>
<keyword evidence="3" id="KW-1185">Reference proteome</keyword>
<feature type="compositionally biased region" description="Polar residues" evidence="1">
    <location>
        <begin position="47"/>
        <end position="62"/>
    </location>
</feature>
<evidence type="ECO:0000313" key="2">
    <source>
        <dbReference type="EMBL" id="KAJ1123468.1"/>
    </source>
</evidence>